<protein>
    <submittedName>
        <fullName evidence="1">Uncharacterized protein</fullName>
    </submittedName>
</protein>
<dbReference type="Proteomes" id="UP000603457">
    <property type="component" value="Unassembled WGS sequence"/>
</dbReference>
<reference evidence="1 2" key="1">
    <citation type="journal article" date="2020" name="ISME J.">
        <title>Comparative genomics reveals insights into cyanobacterial evolution and habitat adaptation.</title>
        <authorList>
            <person name="Chen M.Y."/>
            <person name="Teng W.K."/>
            <person name="Zhao L."/>
            <person name="Hu C.X."/>
            <person name="Zhou Y.K."/>
            <person name="Han B.P."/>
            <person name="Song L.R."/>
            <person name="Shu W.S."/>
        </authorList>
    </citation>
    <scope>NUCLEOTIDE SEQUENCE [LARGE SCALE GENOMIC DNA]</scope>
    <source>
        <strain evidence="1 2">FACHB-130</strain>
    </source>
</reference>
<dbReference type="EMBL" id="JACJTB010000005">
    <property type="protein sequence ID" value="MBD2594031.1"/>
    <property type="molecule type" value="Genomic_DNA"/>
</dbReference>
<keyword evidence="2" id="KW-1185">Reference proteome</keyword>
<evidence type="ECO:0000313" key="2">
    <source>
        <dbReference type="Proteomes" id="UP000603457"/>
    </source>
</evidence>
<gene>
    <name evidence="1" type="ORF">H6G74_06770</name>
</gene>
<evidence type="ECO:0000313" key="1">
    <source>
        <dbReference type="EMBL" id="MBD2594031.1"/>
    </source>
</evidence>
<comment type="caution">
    <text evidence="1">The sequence shown here is derived from an EMBL/GenBank/DDBJ whole genome shotgun (WGS) entry which is preliminary data.</text>
</comment>
<proteinExistence type="predicted"/>
<name>A0ABR8FRI1_9NOSO</name>
<accession>A0ABR8FRI1</accession>
<organism evidence="1 2">
    <name type="scientific">Nostoc spongiaeforme FACHB-130</name>
    <dbReference type="NCBI Taxonomy" id="1357510"/>
    <lineage>
        <taxon>Bacteria</taxon>
        <taxon>Bacillati</taxon>
        <taxon>Cyanobacteriota</taxon>
        <taxon>Cyanophyceae</taxon>
        <taxon>Nostocales</taxon>
        <taxon>Nostocaceae</taxon>
        <taxon>Nostoc</taxon>
    </lineage>
</organism>
<sequence length="333" mass="37904">MLASYCEYGIKMMIVAVQSNLKILAAKLGSEVISGEIFSNIDSLVQTLPPLSNALLECRLAANQSQVDFSTIVFNPDVHLPQHFLNYPVWKRLQDICWEWCISDSFLNQRLMEIGLEFDVDGRISDIPNPGIFLVLNLDVNWNHQLLLEMAKRLLGEQKITPQISKNIQICFDTLPEGAKIICVAAMLSRWSDILRLNVNGLLHHQISHYLVDIGWTGDVDELDEVIKNISPFIDNIVLSYDMGDRVLPRIGLECYLLGLPQHNKRWYSFYNYLISQGLCSSDKSKAVLAWPEFSKQDKSANYTLCTKIVYQPGLPLEAKAYMGFWPYRDVGV</sequence>